<accession>A0A815UIN6</accession>
<dbReference type="EMBL" id="CAJNOE010005609">
    <property type="protein sequence ID" value="CAF1519993.1"/>
    <property type="molecule type" value="Genomic_DNA"/>
</dbReference>
<organism evidence="1 2">
    <name type="scientific">Adineta steineri</name>
    <dbReference type="NCBI Taxonomy" id="433720"/>
    <lineage>
        <taxon>Eukaryota</taxon>
        <taxon>Metazoa</taxon>
        <taxon>Spiralia</taxon>
        <taxon>Gnathifera</taxon>
        <taxon>Rotifera</taxon>
        <taxon>Eurotatoria</taxon>
        <taxon>Bdelloidea</taxon>
        <taxon>Adinetida</taxon>
        <taxon>Adinetidae</taxon>
        <taxon>Adineta</taxon>
    </lineage>
</organism>
<sequence>MCHFHRRMCQDVQHFLLHRFSLSKQFVFLILPLNFFSGLSAHRPITDLLLPQEKRLRKFQGRTTCPTFNLCSDYRAAKIVLDYPGIK</sequence>
<comment type="caution">
    <text evidence="1">The sequence shown here is derived from an EMBL/GenBank/DDBJ whole genome shotgun (WGS) entry which is preliminary data.</text>
</comment>
<evidence type="ECO:0000313" key="2">
    <source>
        <dbReference type="Proteomes" id="UP000663860"/>
    </source>
</evidence>
<gene>
    <name evidence="1" type="ORF">IZO911_LOCUS45821</name>
</gene>
<feature type="non-terminal residue" evidence="1">
    <location>
        <position position="87"/>
    </location>
</feature>
<proteinExistence type="predicted"/>
<dbReference type="AlphaFoldDB" id="A0A815UIN6"/>
<evidence type="ECO:0000313" key="1">
    <source>
        <dbReference type="EMBL" id="CAF1519993.1"/>
    </source>
</evidence>
<name>A0A815UIN6_9BILA</name>
<reference evidence="1" key="1">
    <citation type="submission" date="2021-02" db="EMBL/GenBank/DDBJ databases">
        <authorList>
            <person name="Nowell W R."/>
        </authorList>
    </citation>
    <scope>NUCLEOTIDE SEQUENCE</scope>
</reference>
<dbReference type="Proteomes" id="UP000663860">
    <property type="component" value="Unassembled WGS sequence"/>
</dbReference>
<protein>
    <submittedName>
        <fullName evidence="1">Uncharacterized protein</fullName>
    </submittedName>
</protein>